<evidence type="ECO:0000313" key="2">
    <source>
        <dbReference type="EMBL" id="KAG8466978.1"/>
    </source>
</evidence>
<sequence length="186" mass="19094">MPQTARRRATAPAAARLVLGAALALLLLRPAACGAAAAVRAQSLSRHSALCRVRGGSDLLQPTVPSDRSYDAAMLGRLHVLWFPARRAALKGLLVAALVARRLRAARPPAGPLADSGAAWLGARLFCALVAGLLARAVDWKLLGALALAAQPLARALDGASGAGGGALDMTCWPGGLLPELCDRVF</sequence>
<evidence type="ECO:0000256" key="1">
    <source>
        <dbReference type="SAM" id="SignalP"/>
    </source>
</evidence>
<feature type="chain" id="PRO_5035180377" description="Mannosyltransferase" evidence="1">
    <location>
        <begin position="34"/>
        <end position="186"/>
    </location>
</feature>
<protein>
    <recommendedName>
        <fullName evidence="4">Mannosyltransferase</fullName>
    </recommendedName>
</protein>
<accession>A0A8J5XLG0</accession>
<name>A0A8J5XLG0_DIALT</name>
<reference evidence="2" key="1">
    <citation type="submission" date="2021-05" db="EMBL/GenBank/DDBJ databases">
        <title>The genome of the haptophyte Pavlova lutheri (Diacronema luteri, Pavlovales) - a model for lipid biosynthesis in eukaryotic algae.</title>
        <authorList>
            <person name="Hulatt C.J."/>
            <person name="Posewitz M.C."/>
        </authorList>
    </citation>
    <scope>NUCLEOTIDE SEQUENCE</scope>
    <source>
        <strain evidence="2">NIVA-4/92</strain>
    </source>
</reference>
<evidence type="ECO:0000313" key="3">
    <source>
        <dbReference type="Proteomes" id="UP000751190"/>
    </source>
</evidence>
<comment type="caution">
    <text evidence="2">The sequence shown here is derived from an EMBL/GenBank/DDBJ whole genome shotgun (WGS) entry which is preliminary data.</text>
</comment>
<proteinExistence type="predicted"/>
<dbReference type="EMBL" id="JAGTXO010000007">
    <property type="protein sequence ID" value="KAG8466978.1"/>
    <property type="molecule type" value="Genomic_DNA"/>
</dbReference>
<organism evidence="2 3">
    <name type="scientific">Diacronema lutheri</name>
    <name type="common">Unicellular marine alga</name>
    <name type="synonym">Monochrysis lutheri</name>
    <dbReference type="NCBI Taxonomy" id="2081491"/>
    <lineage>
        <taxon>Eukaryota</taxon>
        <taxon>Haptista</taxon>
        <taxon>Haptophyta</taxon>
        <taxon>Pavlovophyceae</taxon>
        <taxon>Pavlovales</taxon>
        <taxon>Pavlovaceae</taxon>
        <taxon>Diacronema</taxon>
    </lineage>
</organism>
<feature type="signal peptide" evidence="1">
    <location>
        <begin position="1"/>
        <end position="33"/>
    </location>
</feature>
<evidence type="ECO:0008006" key="4">
    <source>
        <dbReference type="Google" id="ProtNLM"/>
    </source>
</evidence>
<keyword evidence="3" id="KW-1185">Reference proteome</keyword>
<keyword evidence="1" id="KW-0732">Signal</keyword>
<gene>
    <name evidence="2" type="ORF">KFE25_008357</name>
</gene>
<dbReference type="Proteomes" id="UP000751190">
    <property type="component" value="Unassembled WGS sequence"/>
</dbReference>
<dbReference type="AlphaFoldDB" id="A0A8J5XLG0"/>